<dbReference type="GO" id="GO:0033539">
    <property type="term" value="P:fatty acid beta-oxidation using acyl-CoA dehydrogenase"/>
    <property type="evidence" value="ECO:0007669"/>
    <property type="project" value="TreeGrafter"/>
</dbReference>
<evidence type="ECO:0000313" key="3">
    <source>
        <dbReference type="EMBL" id="ODO63114.1"/>
    </source>
</evidence>
<comment type="cofactor">
    <cofactor evidence="2">
        <name>FAD</name>
        <dbReference type="ChEBI" id="CHEBI:57692"/>
    </cofactor>
    <text evidence="2">Binds 1 FAD per dimer.</text>
</comment>
<feature type="binding site" evidence="2">
    <location>
        <begin position="235"/>
        <end position="236"/>
    </location>
    <ligand>
        <name>FAD</name>
        <dbReference type="ChEBI" id="CHEBI:57692"/>
    </ligand>
</feature>
<feature type="binding site" evidence="2">
    <location>
        <position position="287"/>
    </location>
    <ligand>
        <name>FAD</name>
        <dbReference type="ChEBI" id="CHEBI:57692"/>
    </ligand>
</feature>
<dbReference type="PIRSF" id="PIRSF000089">
    <property type="entry name" value="Electra_flavoP_a"/>
    <property type="match status" value="1"/>
</dbReference>
<gene>
    <name evidence="3" type="ORF">LPJSA22_03136</name>
</gene>
<protein>
    <submittedName>
        <fullName evidence="3">Electron transfer flavoprotein subunit alpha</fullName>
    </submittedName>
</protein>
<dbReference type="InterPro" id="IPR001308">
    <property type="entry name" value="ETF_a/FixB"/>
</dbReference>
<organism evidence="3 4">
    <name type="scientific">Lactiplantibacillus plantarum</name>
    <name type="common">Lactobacillus plantarum</name>
    <dbReference type="NCBI Taxonomy" id="1590"/>
    <lineage>
        <taxon>Bacteria</taxon>
        <taxon>Bacillati</taxon>
        <taxon>Bacillota</taxon>
        <taxon>Bacilli</taxon>
        <taxon>Lactobacillales</taxon>
        <taxon>Lactobacillaceae</taxon>
        <taxon>Lactiplantibacillus</taxon>
    </lineage>
</organism>
<dbReference type="Proteomes" id="UP000094892">
    <property type="component" value="Unassembled WGS sequence"/>
</dbReference>
<dbReference type="SUPFAM" id="SSF52402">
    <property type="entry name" value="Adenine nucleotide alpha hydrolases-like"/>
    <property type="match status" value="1"/>
</dbReference>
<keyword evidence="2" id="KW-0274">FAD</keyword>
<accession>A0A1E3KW45</accession>
<dbReference type="PATRIC" id="fig|1590.231.peg.358"/>
<keyword evidence="2" id="KW-0285">Flavoprotein</keyword>
<dbReference type="InterPro" id="IPR014731">
    <property type="entry name" value="ETF_asu_C"/>
</dbReference>
<dbReference type="AlphaFoldDB" id="A0A1E3KW45"/>
<dbReference type="InterPro" id="IPR029035">
    <property type="entry name" value="DHS-like_NAD/FAD-binding_dom"/>
</dbReference>
<dbReference type="GO" id="GO:0050660">
    <property type="term" value="F:flavin adenine dinucleotide binding"/>
    <property type="evidence" value="ECO:0007669"/>
    <property type="project" value="InterPro"/>
</dbReference>
<evidence type="ECO:0000256" key="2">
    <source>
        <dbReference type="PIRSR" id="PIRSR000089-1"/>
    </source>
</evidence>
<dbReference type="Gene3D" id="3.40.50.620">
    <property type="entry name" value="HUPs"/>
    <property type="match status" value="1"/>
</dbReference>
<evidence type="ECO:0000256" key="1">
    <source>
        <dbReference type="ARBA" id="ARBA00005817"/>
    </source>
</evidence>
<evidence type="ECO:0000313" key="4">
    <source>
        <dbReference type="Proteomes" id="UP000094892"/>
    </source>
</evidence>
<dbReference type="InterPro" id="IPR014729">
    <property type="entry name" value="Rossmann-like_a/b/a_fold"/>
</dbReference>
<comment type="similarity">
    <text evidence="1">Belongs to the ETF alpha-subunit/FixB family.</text>
</comment>
<dbReference type="InterPro" id="IPR014730">
    <property type="entry name" value="ETF_a/b_N"/>
</dbReference>
<dbReference type="PANTHER" id="PTHR43153">
    <property type="entry name" value="ELECTRON TRANSFER FLAVOPROTEIN ALPHA"/>
    <property type="match status" value="1"/>
</dbReference>
<comment type="caution">
    <text evidence="3">The sequence shown here is derived from an EMBL/GenBank/DDBJ whole genome shotgun (WGS) entry which is preliminary data.</text>
</comment>
<sequence>MPKEPAYLILFADKRDYENNLKLIQFTQTNLKEEAIKAVVLTGDAQEAASMYGYVGLSELDVLTYAQYSKININQTATTISTFLRGQPHGFALFDNELGTKSIAKRVAAQLNEPIITNIKTITTVDHDYRLEKRVYGGEMLRYVKVPVEGQALVTCDVASVQLSDKDKVASPINMHKITTVAPSDQVTYEVVKQAVDTLTNAKVVVAGGKGMQSPAGFQLLQELANQLHGRLGATRVAVEAGWVDADMMIGQTGKVVKPDVYIAAGISGALQHTVGMDQSKYIIAINTDPDAAIFKLADLGIVGDAEAVVKQLLSVLKEPVSS</sequence>
<dbReference type="PANTHER" id="PTHR43153:SF1">
    <property type="entry name" value="ELECTRON TRANSFER FLAVOPROTEIN SUBUNIT ALPHA, MITOCHONDRIAL"/>
    <property type="match status" value="1"/>
</dbReference>
<dbReference type="Pfam" id="PF01012">
    <property type="entry name" value="ETF"/>
    <property type="match status" value="1"/>
</dbReference>
<reference evidence="3 4" key="1">
    <citation type="submission" date="2016-08" db="EMBL/GenBank/DDBJ databases">
        <title>Genome sequencing of Lactobacillus plantarum JSA22, isolated from fermented soybean paste.</title>
        <authorList>
            <person name="Choi H.S."/>
        </authorList>
    </citation>
    <scope>NUCLEOTIDE SEQUENCE [LARGE SCALE GENOMIC DNA]</scope>
    <source>
        <strain evidence="3 4">JSA22</strain>
    </source>
</reference>
<dbReference type="EMBL" id="MCOL01000001">
    <property type="protein sequence ID" value="ODO63114.1"/>
    <property type="molecule type" value="Genomic_DNA"/>
</dbReference>
<dbReference type="Gene3D" id="3.40.50.1220">
    <property type="entry name" value="TPP-binding domain"/>
    <property type="match status" value="1"/>
</dbReference>
<dbReference type="Pfam" id="PF00766">
    <property type="entry name" value="ETF_alpha"/>
    <property type="match status" value="1"/>
</dbReference>
<dbReference type="GO" id="GO:0009055">
    <property type="term" value="F:electron transfer activity"/>
    <property type="evidence" value="ECO:0007669"/>
    <property type="project" value="InterPro"/>
</dbReference>
<name>A0A1E3KW45_LACPN</name>
<proteinExistence type="inferred from homology"/>
<dbReference type="RefSeq" id="WP_063721931.1">
    <property type="nucleotide sequence ID" value="NZ_AP028145.1"/>
</dbReference>
<feature type="binding site" evidence="2">
    <location>
        <begin position="266"/>
        <end position="273"/>
    </location>
    <ligand>
        <name>FAD</name>
        <dbReference type="ChEBI" id="CHEBI:57692"/>
    </ligand>
</feature>
<dbReference type="SUPFAM" id="SSF52467">
    <property type="entry name" value="DHS-like NAD/FAD-binding domain"/>
    <property type="match status" value="1"/>
</dbReference>